<evidence type="ECO:0000259" key="2">
    <source>
        <dbReference type="Pfam" id="PF07727"/>
    </source>
</evidence>
<gene>
    <name evidence="3" type="ORF">Scaly_2560600</name>
</gene>
<comment type="caution">
    <text evidence="3">The sequence shown here is derived from an EMBL/GenBank/DDBJ whole genome shotgun (WGS) entry which is preliminary data.</text>
</comment>
<protein>
    <recommendedName>
        <fullName evidence="2">Reverse transcriptase Ty1/copia-type domain-containing protein</fullName>
    </recommendedName>
</protein>
<dbReference type="EMBL" id="JACGWM010000302">
    <property type="protein sequence ID" value="KAL0307888.1"/>
    <property type="molecule type" value="Genomic_DNA"/>
</dbReference>
<feature type="domain" description="Reverse transcriptase Ty1/copia-type" evidence="2">
    <location>
        <begin position="80"/>
        <end position="185"/>
    </location>
</feature>
<reference evidence="3" key="2">
    <citation type="journal article" date="2024" name="Plant">
        <title>Genomic evolution and insights into agronomic trait innovations of Sesamum species.</title>
        <authorList>
            <person name="Miao H."/>
            <person name="Wang L."/>
            <person name="Qu L."/>
            <person name="Liu H."/>
            <person name="Sun Y."/>
            <person name="Le M."/>
            <person name="Wang Q."/>
            <person name="Wei S."/>
            <person name="Zheng Y."/>
            <person name="Lin W."/>
            <person name="Duan Y."/>
            <person name="Cao H."/>
            <person name="Xiong S."/>
            <person name="Wang X."/>
            <person name="Wei L."/>
            <person name="Li C."/>
            <person name="Ma Q."/>
            <person name="Ju M."/>
            <person name="Zhao R."/>
            <person name="Li G."/>
            <person name="Mu C."/>
            <person name="Tian Q."/>
            <person name="Mei H."/>
            <person name="Zhang T."/>
            <person name="Gao T."/>
            <person name="Zhang H."/>
        </authorList>
    </citation>
    <scope>NUCLEOTIDE SEQUENCE</scope>
    <source>
        <strain evidence="3">KEN8</strain>
    </source>
</reference>
<evidence type="ECO:0000313" key="3">
    <source>
        <dbReference type="EMBL" id="KAL0307888.1"/>
    </source>
</evidence>
<dbReference type="InterPro" id="IPR013103">
    <property type="entry name" value="RVT_2"/>
</dbReference>
<organism evidence="3">
    <name type="scientific">Sesamum calycinum</name>
    <dbReference type="NCBI Taxonomy" id="2727403"/>
    <lineage>
        <taxon>Eukaryota</taxon>
        <taxon>Viridiplantae</taxon>
        <taxon>Streptophyta</taxon>
        <taxon>Embryophyta</taxon>
        <taxon>Tracheophyta</taxon>
        <taxon>Spermatophyta</taxon>
        <taxon>Magnoliopsida</taxon>
        <taxon>eudicotyledons</taxon>
        <taxon>Gunneridae</taxon>
        <taxon>Pentapetalae</taxon>
        <taxon>asterids</taxon>
        <taxon>lamiids</taxon>
        <taxon>Lamiales</taxon>
        <taxon>Pedaliaceae</taxon>
        <taxon>Sesamum</taxon>
    </lineage>
</organism>
<evidence type="ECO:0000256" key="1">
    <source>
        <dbReference type="SAM" id="MobiDB-lite"/>
    </source>
</evidence>
<dbReference type="Pfam" id="PF07727">
    <property type="entry name" value="RVT_2"/>
    <property type="match status" value="1"/>
</dbReference>
<accession>A0AAW2KN04</accession>
<reference evidence="3" key="1">
    <citation type="submission" date="2020-06" db="EMBL/GenBank/DDBJ databases">
        <authorList>
            <person name="Li T."/>
            <person name="Hu X."/>
            <person name="Zhang T."/>
            <person name="Song X."/>
            <person name="Zhang H."/>
            <person name="Dai N."/>
            <person name="Sheng W."/>
            <person name="Hou X."/>
            <person name="Wei L."/>
        </authorList>
    </citation>
    <scope>NUCLEOTIDE SEQUENCE</scope>
    <source>
        <strain evidence="3">KEN8</strain>
        <tissue evidence="3">Leaf</tissue>
    </source>
</reference>
<proteinExistence type="predicted"/>
<name>A0AAW2KN04_9LAMI</name>
<sequence>MHIFKGFEGLEKEKSVIERSLAPAQASDQPSDIVLSPPPTSLDLHAAPSTPTIYNPPPRRSSRQSHKPTRNHELTVLEGNDIWDLVALLPNKKAIGSNCVFKLKLNLDDNVQWQKVRLVSKGYNQVDGVDYFNSFSPVAKAMIIKFLLGVAVSKGWPLIQLDVNNVFLYGHLDKEIYMIPPKGYTKAFPGRVLLPDPGPYRRLVGRLLYLGFSRPGVSFAVQQLSQFLQHPRFVAALLQATTSFWAQLVS</sequence>
<feature type="compositionally biased region" description="Basic residues" evidence="1">
    <location>
        <begin position="60"/>
        <end position="69"/>
    </location>
</feature>
<feature type="region of interest" description="Disordered" evidence="1">
    <location>
        <begin position="18"/>
        <end position="71"/>
    </location>
</feature>
<dbReference type="AlphaFoldDB" id="A0AAW2KN04"/>